<gene>
    <name evidence="9" type="ORF">ACFQFQ_23995</name>
</gene>
<evidence type="ECO:0000313" key="10">
    <source>
        <dbReference type="Proteomes" id="UP001596353"/>
    </source>
</evidence>
<evidence type="ECO:0000256" key="1">
    <source>
        <dbReference type="ARBA" id="ARBA00022605"/>
    </source>
</evidence>
<dbReference type="CDD" id="cd05153">
    <property type="entry name" value="HomoserineK_II"/>
    <property type="match status" value="1"/>
</dbReference>
<dbReference type="Pfam" id="PF01636">
    <property type="entry name" value="APH"/>
    <property type="match status" value="1"/>
</dbReference>
<feature type="domain" description="Aminoglycoside phosphotransferase" evidence="8">
    <location>
        <begin position="25"/>
        <end position="257"/>
    </location>
</feature>
<dbReference type="EMBL" id="JBHSWG010000003">
    <property type="protein sequence ID" value="MFC6761856.1"/>
    <property type="molecule type" value="Genomic_DNA"/>
</dbReference>
<keyword evidence="4" id="KW-0547">Nucleotide-binding</keyword>
<comment type="similarity">
    <text evidence="7">Belongs to the pseudomonas-type ThrB family.</text>
</comment>
<dbReference type="SUPFAM" id="SSF56112">
    <property type="entry name" value="Protein kinase-like (PK-like)"/>
    <property type="match status" value="1"/>
</dbReference>
<keyword evidence="2" id="KW-0808">Transferase</keyword>
<evidence type="ECO:0000259" key="8">
    <source>
        <dbReference type="Pfam" id="PF01636"/>
    </source>
</evidence>
<evidence type="ECO:0000256" key="6">
    <source>
        <dbReference type="ARBA" id="ARBA00022840"/>
    </source>
</evidence>
<keyword evidence="5" id="KW-0418">Kinase</keyword>
<name>A0ABW2B8E4_9RHOB</name>
<dbReference type="InterPro" id="IPR050249">
    <property type="entry name" value="Pseudomonas-type_ThrB"/>
</dbReference>
<keyword evidence="1" id="KW-0028">Amino-acid biosynthesis</keyword>
<evidence type="ECO:0000256" key="4">
    <source>
        <dbReference type="ARBA" id="ARBA00022741"/>
    </source>
</evidence>
<dbReference type="PANTHER" id="PTHR21064">
    <property type="entry name" value="AMINOGLYCOSIDE PHOSPHOTRANSFERASE DOMAIN-CONTAINING PROTEIN-RELATED"/>
    <property type="match status" value="1"/>
</dbReference>
<evidence type="ECO:0000256" key="5">
    <source>
        <dbReference type="ARBA" id="ARBA00022777"/>
    </source>
</evidence>
<dbReference type="Gene3D" id="3.30.200.20">
    <property type="entry name" value="Phosphorylase Kinase, domain 1"/>
    <property type="match status" value="1"/>
</dbReference>
<keyword evidence="3" id="KW-0791">Threonine biosynthesis</keyword>
<dbReference type="InterPro" id="IPR011009">
    <property type="entry name" value="Kinase-like_dom_sf"/>
</dbReference>
<reference evidence="10" key="1">
    <citation type="journal article" date="2019" name="Int. J. Syst. Evol. Microbiol.">
        <title>The Global Catalogue of Microorganisms (GCM) 10K type strain sequencing project: providing services to taxonomists for standard genome sequencing and annotation.</title>
        <authorList>
            <consortium name="The Broad Institute Genomics Platform"/>
            <consortium name="The Broad Institute Genome Sequencing Center for Infectious Disease"/>
            <person name="Wu L."/>
            <person name="Ma J."/>
        </authorList>
    </citation>
    <scope>NUCLEOTIDE SEQUENCE [LARGE SCALE GENOMIC DNA]</scope>
    <source>
        <strain evidence="10">CCUG 66188</strain>
    </source>
</reference>
<evidence type="ECO:0000256" key="3">
    <source>
        <dbReference type="ARBA" id="ARBA00022697"/>
    </source>
</evidence>
<evidence type="ECO:0000313" key="9">
    <source>
        <dbReference type="EMBL" id="MFC6761856.1"/>
    </source>
</evidence>
<dbReference type="InterPro" id="IPR005280">
    <property type="entry name" value="Homoserine_kinase_II"/>
</dbReference>
<dbReference type="PANTHER" id="PTHR21064:SF6">
    <property type="entry name" value="AMINOGLYCOSIDE PHOSPHOTRANSFERASE DOMAIN-CONTAINING PROTEIN"/>
    <property type="match status" value="1"/>
</dbReference>
<sequence>MNATVEQALALWGFAGASWSLVAARENQVFRVDYADRTYALRLRRPGYRTEAELRSELMWMAALDRGGLHVPRPVPSASGALLHMVGAHAVDVLTWLPGAPVGKTGVALQVKDSITLFRNIGREMARLHEVSDSWSRPEGFTRQSWDRAGLVGETPVWDRFWDNPTLSDADRLLFLRLRDTACDRLAQIGDKLDFGLIHADLVRENIMVDGDRLQLIDFDDGGFGYRLFDIATTLIRNQNEPNYDGLKAALIEGYLSVRDLDLAALDLFIVLRAATYVGWIIARMNEDGSGARNARFVTHARALARAYLSEQGATR</sequence>
<dbReference type="InterPro" id="IPR002575">
    <property type="entry name" value="Aminoglycoside_PTrfase"/>
</dbReference>
<keyword evidence="6" id="KW-0067">ATP-binding</keyword>
<protein>
    <submittedName>
        <fullName evidence="9">Phosphotransferase enzyme family protein</fullName>
    </submittedName>
</protein>
<dbReference type="Gene3D" id="3.90.1200.10">
    <property type="match status" value="1"/>
</dbReference>
<comment type="caution">
    <text evidence="9">The sequence shown here is derived from an EMBL/GenBank/DDBJ whole genome shotgun (WGS) entry which is preliminary data.</text>
</comment>
<organism evidence="9 10">
    <name type="scientific">Sulfitobacter porphyrae</name>
    <dbReference type="NCBI Taxonomy" id="1246864"/>
    <lineage>
        <taxon>Bacteria</taxon>
        <taxon>Pseudomonadati</taxon>
        <taxon>Pseudomonadota</taxon>
        <taxon>Alphaproteobacteria</taxon>
        <taxon>Rhodobacterales</taxon>
        <taxon>Roseobacteraceae</taxon>
        <taxon>Sulfitobacter</taxon>
    </lineage>
</organism>
<proteinExistence type="inferred from homology"/>
<evidence type="ECO:0000256" key="2">
    <source>
        <dbReference type="ARBA" id="ARBA00022679"/>
    </source>
</evidence>
<keyword evidence="10" id="KW-1185">Reference proteome</keyword>
<evidence type="ECO:0000256" key="7">
    <source>
        <dbReference type="ARBA" id="ARBA00038240"/>
    </source>
</evidence>
<accession>A0ABW2B8E4</accession>
<dbReference type="Proteomes" id="UP001596353">
    <property type="component" value="Unassembled WGS sequence"/>
</dbReference>